<keyword evidence="1" id="KW-0678">Repressor</keyword>
<dbReference type="PANTHER" id="PTHR30146:SF148">
    <property type="entry name" value="HTH-TYPE TRANSCRIPTIONAL REPRESSOR PURR-RELATED"/>
    <property type="match status" value="1"/>
</dbReference>
<feature type="domain" description="HTH lacI-type" evidence="5">
    <location>
        <begin position="2"/>
        <end position="56"/>
    </location>
</feature>
<evidence type="ECO:0000256" key="1">
    <source>
        <dbReference type="ARBA" id="ARBA00022491"/>
    </source>
</evidence>
<protein>
    <submittedName>
        <fullName evidence="6">LacI family DNA-binding transcriptional regulator</fullName>
    </submittedName>
</protein>
<dbReference type="InterPro" id="IPR046335">
    <property type="entry name" value="LacI/GalR-like_sensor"/>
</dbReference>
<dbReference type="Pfam" id="PF13377">
    <property type="entry name" value="Peripla_BP_3"/>
    <property type="match status" value="1"/>
</dbReference>
<gene>
    <name evidence="6" type="ORF">GCM10022383_14250</name>
</gene>
<evidence type="ECO:0000256" key="4">
    <source>
        <dbReference type="ARBA" id="ARBA00023163"/>
    </source>
</evidence>
<name>A0ABP7N4V2_9MICO</name>
<dbReference type="SUPFAM" id="SSF53822">
    <property type="entry name" value="Periplasmic binding protein-like I"/>
    <property type="match status" value="1"/>
</dbReference>
<dbReference type="InterPro" id="IPR010982">
    <property type="entry name" value="Lambda_DNA-bd_dom_sf"/>
</dbReference>
<proteinExistence type="predicted"/>
<dbReference type="Proteomes" id="UP001501591">
    <property type="component" value="Unassembled WGS sequence"/>
</dbReference>
<dbReference type="InterPro" id="IPR028082">
    <property type="entry name" value="Peripla_BP_I"/>
</dbReference>
<dbReference type="Pfam" id="PF00356">
    <property type="entry name" value="LacI"/>
    <property type="match status" value="1"/>
</dbReference>
<dbReference type="CDD" id="cd06267">
    <property type="entry name" value="PBP1_LacI_sugar_binding-like"/>
    <property type="match status" value="1"/>
</dbReference>
<evidence type="ECO:0000256" key="2">
    <source>
        <dbReference type="ARBA" id="ARBA00023015"/>
    </source>
</evidence>
<evidence type="ECO:0000313" key="6">
    <source>
        <dbReference type="EMBL" id="GAA3937159.1"/>
    </source>
</evidence>
<dbReference type="SMART" id="SM00354">
    <property type="entry name" value="HTH_LACI"/>
    <property type="match status" value="1"/>
</dbReference>
<organism evidence="6 7">
    <name type="scientific">Microbacterium soli</name>
    <dbReference type="NCBI Taxonomy" id="446075"/>
    <lineage>
        <taxon>Bacteria</taxon>
        <taxon>Bacillati</taxon>
        <taxon>Actinomycetota</taxon>
        <taxon>Actinomycetes</taxon>
        <taxon>Micrococcales</taxon>
        <taxon>Microbacteriaceae</taxon>
        <taxon>Microbacterium</taxon>
    </lineage>
</organism>
<keyword evidence="2" id="KW-0805">Transcription regulation</keyword>
<evidence type="ECO:0000313" key="7">
    <source>
        <dbReference type="Proteomes" id="UP001501591"/>
    </source>
</evidence>
<dbReference type="Gene3D" id="3.40.50.2300">
    <property type="match status" value="2"/>
</dbReference>
<evidence type="ECO:0000259" key="5">
    <source>
        <dbReference type="PROSITE" id="PS50932"/>
    </source>
</evidence>
<dbReference type="SUPFAM" id="SSF47413">
    <property type="entry name" value="lambda repressor-like DNA-binding domains"/>
    <property type="match status" value="1"/>
</dbReference>
<keyword evidence="4" id="KW-0804">Transcription</keyword>
<dbReference type="InterPro" id="IPR000843">
    <property type="entry name" value="HTH_LacI"/>
</dbReference>
<dbReference type="PROSITE" id="PS50932">
    <property type="entry name" value="HTH_LACI_2"/>
    <property type="match status" value="1"/>
</dbReference>
<sequence>MVTMSEVATRAGVSLSTVSHVLNNTRPVNDSTRARVEQAVRDLGYRRNAAARTLAGGRSHAIGVVISGVTNQYFGPLLHAIERRISAEGYILLLGDSHDEATRERLVIDSFLGRSVDGLIVAPSAGFADQAATAVTGSDTPLVLIDRSADIACDQVTPENRASTEMLTSHLIEHGHRRIGAIVGLAGLDSTTERRAGYLDALAAHGIEADPRLIIAGESNRDHARAAVEQLLSLDEPPTALLTLNNAMTIGAMRAISEFGLRIPDDIALVCYDDFEWSDLFSPGLTAIAQNVERMGREAVDLLMRRIEGDRSPFEQRIVDTSFHRRTSCGCP</sequence>
<dbReference type="PANTHER" id="PTHR30146">
    <property type="entry name" value="LACI-RELATED TRANSCRIPTIONAL REPRESSOR"/>
    <property type="match status" value="1"/>
</dbReference>
<dbReference type="CDD" id="cd01392">
    <property type="entry name" value="HTH_LacI"/>
    <property type="match status" value="1"/>
</dbReference>
<dbReference type="Gene3D" id="1.10.260.40">
    <property type="entry name" value="lambda repressor-like DNA-binding domains"/>
    <property type="match status" value="1"/>
</dbReference>
<dbReference type="PROSITE" id="PS00356">
    <property type="entry name" value="HTH_LACI_1"/>
    <property type="match status" value="1"/>
</dbReference>
<dbReference type="EMBL" id="BAABCP010000001">
    <property type="protein sequence ID" value="GAA3937159.1"/>
    <property type="molecule type" value="Genomic_DNA"/>
</dbReference>
<reference evidence="7" key="1">
    <citation type="journal article" date="2019" name="Int. J. Syst. Evol. Microbiol.">
        <title>The Global Catalogue of Microorganisms (GCM) 10K type strain sequencing project: providing services to taxonomists for standard genome sequencing and annotation.</title>
        <authorList>
            <consortium name="The Broad Institute Genomics Platform"/>
            <consortium name="The Broad Institute Genome Sequencing Center for Infectious Disease"/>
            <person name="Wu L."/>
            <person name="Ma J."/>
        </authorList>
    </citation>
    <scope>NUCLEOTIDE SEQUENCE [LARGE SCALE GENOMIC DNA]</scope>
    <source>
        <strain evidence="7">JCM 17024</strain>
    </source>
</reference>
<comment type="caution">
    <text evidence="6">The sequence shown here is derived from an EMBL/GenBank/DDBJ whole genome shotgun (WGS) entry which is preliminary data.</text>
</comment>
<evidence type="ECO:0000256" key="3">
    <source>
        <dbReference type="ARBA" id="ARBA00023125"/>
    </source>
</evidence>
<dbReference type="GO" id="GO:0003677">
    <property type="term" value="F:DNA binding"/>
    <property type="evidence" value="ECO:0007669"/>
    <property type="project" value="UniProtKB-KW"/>
</dbReference>
<keyword evidence="7" id="KW-1185">Reference proteome</keyword>
<keyword evidence="3 6" id="KW-0238">DNA-binding</keyword>
<accession>A0ABP7N4V2</accession>